<evidence type="ECO:0000259" key="1">
    <source>
        <dbReference type="Pfam" id="PF22148"/>
    </source>
</evidence>
<name>A0ABQ6F9C6_9RHOO</name>
<dbReference type="EMBL" id="BSPX01000005">
    <property type="protein sequence ID" value="GLT21185.1"/>
    <property type="molecule type" value="Genomic_DNA"/>
</dbReference>
<dbReference type="Pfam" id="PF22148">
    <property type="entry name" value="Fervidolysin_NPro-like"/>
    <property type="match status" value="1"/>
</dbReference>
<accession>A0ABQ6F9C6</accession>
<protein>
    <recommendedName>
        <fullName evidence="1">Fervidolysin-like N-terminal prodomain domain-containing protein</fullName>
    </recommendedName>
</protein>
<reference evidence="3" key="1">
    <citation type="journal article" date="2019" name="Int. J. Syst. Evol. Microbiol.">
        <title>The Global Catalogue of Microorganisms (GCM) 10K type strain sequencing project: providing services to taxonomists for standard genome sequencing and annotation.</title>
        <authorList>
            <consortium name="The Broad Institute Genomics Platform"/>
            <consortium name="The Broad Institute Genome Sequencing Center for Infectious Disease"/>
            <person name="Wu L."/>
            <person name="Ma J."/>
        </authorList>
    </citation>
    <scope>NUCLEOTIDE SEQUENCE [LARGE SCALE GENOMIC DNA]</scope>
    <source>
        <strain evidence="3">NBRC 102407</strain>
    </source>
</reference>
<feature type="domain" description="Fervidolysin-like N-terminal prodomain" evidence="1">
    <location>
        <begin position="21"/>
        <end position="92"/>
    </location>
</feature>
<gene>
    <name evidence="2" type="ORF">GCM10007933_06370</name>
</gene>
<evidence type="ECO:0000313" key="3">
    <source>
        <dbReference type="Proteomes" id="UP001157167"/>
    </source>
</evidence>
<comment type="caution">
    <text evidence="2">The sequence shown here is derived from an EMBL/GenBank/DDBJ whole genome shotgun (WGS) entry which is preliminary data.</text>
</comment>
<keyword evidence="3" id="KW-1185">Reference proteome</keyword>
<dbReference type="InterPro" id="IPR054399">
    <property type="entry name" value="Fervidolysin-like_N_prodom"/>
</dbReference>
<dbReference type="Proteomes" id="UP001157167">
    <property type="component" value="Unassembled WGS sequence"/>
</dbReference>
<sequence>MALCATATACAAPVPGIASPRQVIIGFAETTDTTAPATLASLAQTSQVAVSFVAAISPRSAAYRLDCPPADPACDKAIAALRAHPAVRYLEPDRIKDSR</sequence>
<evidence type="ECO:0000313" key="2">
    <source>
        <dbReference type="EMBL" id="GLT21185.1"/>
    </source>
</evidence>
<proteinExistence type="predicted"/>
<organism evidence="2 3">
    <name type="scientific">Zoogloea oryzae</name>
    <dbReference type="NCBI Taxonomy" id="310767"/>
    <lineage>
        <taxon>Bacteria</taxon>
        <taxon>Pseudomonadati</taxon>
        <taxon>Pseudomonadota</taxon>
        <taxon>Betaproteobacteria</taxon>
        <taxon>Rhodocyclales</taxon>
        <taxon>Zoogloeaceae</taxon>
        <taxon>Zoogloea</taxon>
    </lineage>
</organism>